<dbReference type="InterPro" id="IPR051453">
    <property type="entry name" value="MBL_Glyoxalase_II"/>
</dbReference>
<organism evidence="6 7">
    <name type="scientific">Pelagicoccus enzymogenes</name>
    <dbReference type="NCBI Taxonomy" id="2773457"/>
    <lineage>
        <taxon>Bacteria</taxon>
        <taxon>Pseudomonadati</taxon>
        <taxon>Verrucomicrobiota</taxon>
        <taxon>Opitutia</taxon>
        <taxon>Puniceicoccales</taxon>
        <taxon>Pelagicoccaceae</taxon>
        <taxon>Pelagicoccus</taxon>
    </lineage>
</organism>
<evidence type="ECO:0000256" key="2">
    <source>
        <dbReference type="ARBA" id="ARBA00022723"/>
    </source>
</evidence>
<keyword evidence="3" id="KW-0378">Hydrolase</keyword>
<dbReference type="InterPro" id="IPR036866">
    <property type="entry name" value="RibonucZ/Hydroxyglut_hydro"/>
</dbReference>
<gene>
    <name evidence="6" type="ORF">IEN85_10420</name>
</gene>
<dbReference type="InterPro" id="IPR001279">
    <property type="entry name" value="Metallo-B-lactamas"/>
</dbReference>
<dbReference type="PANTHER" id="PTHR46233">
    <property type="entry name" value="HYDROXYACYLGLUTATHIONE HYDROLASE GLOC"/>
    <property type="match status" value="1"/>
</dbReference>
<comment type="caution">
    <text evidence="6">The sequence shown here is derived from an EMBL/GenBank/DDBJ whole genome shotgun (WGS) entry which is preliminary data.</text>
</comment>
<dbReference type="SUPFAM" id="SSF56281">
    <property type="entry name" value="Metallo-hydrolase/oxidoreductase"/>
    <property type="match status" value="1"/>
</dbReference>
<dbReference type="GO" id="GO:0046872">
    <property type="term" value="F:metal ion binding"/>
    <property type="evidence" value="ECO:0007669"/>
    <property type="project" value="UniProtKB-KW"/>
</dbReference>
<dbReference type="SMART" id="SM00849">
    <property type="entry name" value="Lactamase_B"/>
    <property type="match status" value="1"/>
</dbReference>
<dbReference type="Gene3D" id="3.60.15.10">
    <property type="entry name" value="Ribonuclease Z/Hydroxyacylglutathione hydrolase-like"/>
    <property type="match status" value="1"/>
</dbReference>
<evidence type="ECO:0000313" key="6">
    <source>
        <dbReference type="EMBL" id="MBD5779902.1"/>
    </source>
</evidence>
<dbReference type="GO" id="GO:0016787">
    <property type="term" value="F:hydrolase activity"/>
    <property type="evidence" value="ECO:0007669"/>
    <property type="project" value="UniProtKB-KW"/>
</dbReference>
<keyword evidence="4" id="KW-0862">Zinc</keyword>
<dbReference type="RefSeq" id="WP_191617030.1">
    <property type="nucleotide sequence ID" value="NZ_JACYFG010000022.1"/>
</dbReference>
<dbReference type="PANTHER" id="PTHR46233:SF3">
    <property type="entry name" value="HYDROXYACYLGLUTATHIONE HYDROLASE GLOC"/>
    <property type="match status" value="1"/>
</dbReference>
<proteinExistence type="predicted"/>
<comment type="cofactor">
    <cofactor evidence="1">
        <name>Zn(2+)</name>
        <dbReference type="ChEBI" id="CHEBI:29105"/>
    </cofactor>
</comment>
<keyword evidence="7" id="KW-1185">Reference proteome</keyword>
<evidence type="ECO:0000313" key="7">
    <source>
        <dbReference type="Proteomes" id="UP000622317"/>
    </source>
</evidence>
<evidence type="ECO:0000256" key="1">
    <source>
        <dbReference type="ARBA" id="ARBA00001947"/>
    </source>
</evidence>
<evidence type="ECO:0000259" key="5">
    <source>
        <dbReference type="SMART" id="SM00849"/>
    </source>
</evidence>
<dbReference type="Proteomes" id="UP000622317">
    <property type="component" value="Unassembled WGS sequence"/>
</dbReference>
<sequence length="214" mass="23528">MPLNVRIFPAGSIQTNAFLITDTDLGEAILVDAPNDVSEWVDPALAEDACELKAVLITHGHYDHIGGVATFADRGIPLYGHKADQEMFETPEIMRSYAYPPDLELRGFKIDHWVEEGTRLSFLGLECEVRHVPGHCAGNVLFYFPKVKAAFVGDALFAGGIGRTDLPGGDFRQLERSIRQRIYTLPKDTTVLPGHGPNTTVGEEISYNPFVSGE</sequence>
<protein>
    <submittedName>
        <fullName evidence="6">MBL fold metallo-hydrolase</fullName>
    </submittedName>
</protein>
<dbReference type="Pfam" id="PF00753">
    <property type="entry name" value="Lactamase_B"/>
    <property type="match status" value="1"/>
</dbReference>
<dbReference type="CDD" id="cd06262">
    <property type="entry name" value="metallo-hydrolase-like_MBL-fold"/>
    <property type="match status" value="1"/>
</dbReference>
<reference evidence="6" key="1">
    <citation type="submission" date="2020-09" db="EMBL/GenBank/DDBJ databases">
        <title>Pelagicoccus enzymogenes sp. nov. with an EPS production, isolated from marine sediment.</title>
        <authorList>
            <person name="Feng X."/>
        </authorList>
    </citation>
    <scope>NUCLEOTIDE SEQUENCE</scope>
    <source>
        <strain evidence="6">NFK12</strain>
    </source>
</reference>
<evidence type="ECO:0000256" key="3">
    <source>
        <dbReference type="ARBA" id="ARBA00022801"/>
    </source>
</evidence>
<accession>A0A927F7W4</accession>
<dbReference type="AlphaFoldDB" id="A0A927F7W4"/>
<evidence type="ECO:0000256" key="4">
    <source>
        <dbReference type="ARBA" id="ARBA00022833"/>
    </source>
</evidence>
<feature type="domain" description="Metallo-beta-lactamase" evidence="5">
    <location>
        <begin position="14"/>
        <end position="195"/>
    </location>
</feature>
<dbReference type="EMBL" id="JACYFG010000022">
    <property type="protein sequence ID" value="MBD5779902.1"/>
    <property type="molecule type" value="Genomic_DNA"/>
</dbReference>
<keyword evidence="2" id="KW-0479">Metal-binding</keyword>
<name>A0A927F7W4_9BACT</name>